<feature type="transmembrane region" description="Helical" evidence="6">
    <location>
        <begin position="30"/>
        <end position="49"/>
    </location>
</feature>
<comment type="similarity">
    <text evidence="5">Belongs to the TIM14 family.</text>
</comment>
<evidence type="ECO:0000256" key="5">
    <source>
        <dbReference type="ARBA" id="ARBA00038105"/>
    </source>
</evidence>
<dbReference type="SMART" id="SM00271">
    <property type="entry name" value="DnaJ"/>
    <property type="match status" value="1"/>
</dbReference>
<dbReference type="SUPFAM" id="SSF46565">
    <property type="entry name" value="Chaperone J-domain"/>
    <property type="match status" value="1"/>
</dbReference>
<dbReference type="STRING" id="665467.SAMN02982931_00910"/>
<evidence type="ECO:0000313" key="9">
    <source>
        <dbReference type="Proteomes" id="UP000199071"/>
    </source>
</evidence>
<evidence type="ECO:0000259" key="7">
    <source>
        <dbReference type="PROSITE" id="PS50076"/>
    </source>
</evidence>
<evidence type="ECO:0000256" key="3">
    <source>
        <dbReference type="ARBA" id="ARBA00022989"/>
    </source>
</evidence>
<evidence type="ECO:0000256" key="6">
    <source>
        <dbReference type="SAM" id="Phobius"/>
    </source>
</evidence>
<feature type="transmembrane region" description="Helical" evidence="6">
    <location>
        <begin position="56"/>
        <end position="74"/>
    </location>
</feature>
<dbReference type="InterPro" id="IPR001623">
    <property type="entry name" value="DnaJ_domain"/>
</dbReference>
<evidence type="ECO:0000256" key="2">
    <source>
        <dbReference type="ARBA" id="ARBA00022692"/>
    </source>
</evidence>
<sequence length="235" mass="24819">MVYFITGVGALIALLVLARAFVGANPRMLLRLIRYAVGGVMVVFGLGLSLARRVDIGLPLIVLGASAIFMGRIGPIDLGGSSRTPGSTSKVTSAFLEMELDHDTGKLGGRVVGGAYAGRRLDDLDVPDLRKLSRELAIDRESLALFEAYLDSRIPGWREDVEGDGAAGAGSPADAGPMTDEQAYEILGLAPGAGEAEIRRAHRQLMKGVHPDQGGSTFLAAKINEAKDRLLSGHR</sequence>
<gene>
    <name evidence="8" type="ORF">SAMN02982931_00910</name>
</gene>
<evidence type="ECO:0000256" key="4">
    <source>
        <dbReference type="ARBA" id="ARBA00023136"/>
    </source>
</evidence>
<keyword evidence="3 6" id="KW-1133">Transmembrane helix</keyword>
<feature type="domain" description="J" evidence="7">
    <location>
        <begin position="182"/>
        <end position="235"/>
    </location>
</feature>
<dbReference type="PANTHER" id="PTHR12763">
    <property type="match status" value="1"/>
</dbReference>
<dbReference type="AlphaFoldDB" id="A0A1G6AVL7"/>
<evidence type="ECO:0000313" key="8">
    <source>
        <dbReference type="EMBL" id="SDB12313.1"/>
    </source>
</evidence>
<dbReference type="Proteomes" id="UP000199071">
    <property type="component" value="Unassembled WGS sequence"/>
</dbReference>
<name>A0A1G6AVL7_9HYPH</name>
<dbReference type="GO" id="GO:0016020">
    <property type="term" value="C:membrane"/>
    <property type="evidence" value="ECO:0007669"/>
    <property type="project" value="UniProtKB-SubCell"/>
</dbReference>
<keyword evidence="2 6" id="KW-0812">Transmembrane</keyword>
<protein>
    <submittedName>
        <fullName evidence="8">DnaJ domain-containing protein</fullName>
    </submittedName>
</protein>
<dbReference type="PROSITE" id="PS50076">
    <property type="entry name" value="DNAJ_2"/>
    <property type="match status" value="1"/>
</dbReference>
<dbReference type="PANTHER" id="PTHR12763:SF28">
    <property type="entry name" value="GEO10507P1-RELATED"/>
    <property type="match status" value="1"/>
</dbReference>
<dbReference type="OrthoDB" id="9811070at2"/>
<keyword evidence="9" id="KW-1185">Reference proteome</keyword>
<accession>A0A1G6AVL7</accession>
<dbReference type="Gene3D" id="1.10.287.110">
    <property type="entry name" value="DnaJ domain"/>
    <property type="match status" value="1"/>
</dbReference>
<reference evidence="8 9" key="1">
    <citation type="submission" date="2016-10" db="EMBL/GenBank/DDBJ databases">
        <authorList>
            <person name="de Groot N.N."/>
        </authorList>
    </citation>
    <scope>NUCLEOTIDE SEQUENCE [LARGE SCALE GENOMIC DNA]</scope>
    <source>
        <strain evidence="8 9">ATCC 35022</strain>
    </source>
</reference>
<organism evidence="8 9">
    <name type="scientific">Bauldia litoralis</name>
    <dbReference type="NCBI Taxonomy" id="665467"/>
    <lineage>
        <taxon>Bacteria</taxon>
        <taxon>Pseudomonadati</taxon>
        <taxon>Pseudomonadota</taxon>
        <taxon>Alphaproteobacteria</taxon>
        <taxon>Hyphomicrobiales</taxon>
        <taxon>Kaistiaceae</taxon>
        <taxon>Bauldia</taxon>
    </lineage>
</organism>
<evidence type="ECO:0000256" key="1">
    <source>
        <dbReference type="ARBA" id="ARBA00004167"/>
    </source>
</evidence>
<comment type="subcellular location">
    <subcellularLocation>
        <location evidence="1">Membrane</location>
        <topology evidence="1">Single-pass membrane protein</topology>
    </subcellularLocation>
</comment>
<keyword evidence="4 6" id="KW-0472">Membrane</keyword>
<dbReference type="EMBL" id="FMXQ01000002">
    <property type="protein sequence ID" value="SDB12313.1"/>
    <property type="molecule type" value="Genomic_DNA"/>
</dbReference>
<dbReference type="InterPro" id="IPR036869">
    <property type="entry name" value="J_dom_sf"/>
</dbReference>
<dbReference type="Pfam" id="PF00226">
    <property type="entry name" value="DnaJ"/>
    <property type="match status" value="1"/>
</dbReference>
<dbReference type="CDD" id="cd06257">
    <property type="entry name" value="DnaJ"/>
    <property type="match status" value="1"/>
</dbReference>
<proteinExistence type="inferred from homology"/>